<name>C4L5X0_EXISA</name>
<keyword evidence="2 5" id="KW-0699">rRNA-binding</keyword>
<keyword evidence="5" id="KW-0175">Coiled coil</keyword>
<dbReference type="PANTHER" id="PTHR15239:SF6">
    <property type="entry name" value="RIBOSOME QUALITY CONTROL COMPLEX SUBUNIT NEMF"/>
    <property type="match status" value="1"/>
</dbReference>
<dbReference type="Gene3D" id="1.10.8.50">
    <property type="match status" value="1"/>
</dbReference>
<evidence type="ECO:0000313" key="8">
    <source>
        <dbReference type="Proteomes" id="UP000000716"/>
    </source>
</evidence>
<evidence type="ECO:0000259" key="6">
    <source>
        <dbReference type="Pfam" id="PF05670"/>
    </source>
</evidence>
<evidence type="ECO:0000256" key="5">
    <source>
        <dbReference type="HAMAP-Rule" id="MF_00844"/>
    </source>
</evidence>
<keyword evidence="8" id="KW-1185">Reference proteome</keyword>
<accession>C4L5X0</accession>
<dbReference type="EMBL" id="CP001615">
    <property type="protein sequence ID" value="ACQ71776.1"/>
    <property type="molecule type" value="Genomic_DNA"/>
</dbReference>
<proteinExistence type="inferred from homology"/>
<keyword evidence="3 5" id="KW-0694">RNA-binding</keyword>
<dbReference type="InterPro" id="IPR043682">
    <property type="entry name" value="RqcH_bacterial"/>
</dbReference>
<organism evidence="7 8">
    <name type="scientific">Exiguobacterium sp. (strain ATCC BAA-1283 / AT1b)</name>
    <dbReference type="NCBI Taxonomy" id="360911"/>
    <lineage>
        <taxon>Bacteria</taxon>
        <taxon>Bacillati</taxon>
        <taxon>Bacillota</taxon>
        <taxon>Bacilli</taxon>
        <taxon>Bacillales</taxon>
        <taxon>Bacillales Family XII. Incertae Sedis</taxon>
        <taxon>Exiguobacterium</taxon>
    </lineage>
</organism>
<dbReference type="HOGENOM" id="CLU_022481_2_1_9"/>
<evidence type="ECO:0000256" key="3">
    <source>
        <dbReference type="ARBA" id="ARBA00022884"/>
    </source>
</evidence>
<feature type="coiled-coil region" evidence="5">
    <location>
        <begin position="283"/>
        <end position="321"/>
    </location>
</feature>
<dbReference type="Proteomes" id="UP000000716">
    <property type="component" value="Chromosome"/>
</dbReference>
<evidence type="ECO:0000256" key="2">
    <source>
        <dbReference type="ARBA" id="ARBA00022730"/>
    </source>
</evidence>
<dbReference type="Pfam" id="PF05670">
    <property type="entry name" value="NFACT-R_1"/>
    <property type="match status" value="1"/>
</dbReference>
<dbReference type="GO" id="GO:0043023">
    <property type="term" value="F:ribosomal large subunit binding"/>
    <property type="evidence" value="ECO:0007669"/>
    <property type="project" value="UniProtKB-UniRule"/>
</dbReference>
<dbReference type="GO" id="GO:0072344">
    <property type="term" value="P:rescue of stalled ribosome"/>
    <property type="evidence" value="ECO:0007669"/>
    <property type="project" value="UniProtKB-UniRule"/>
</dbReference>
<evidence type="ECO:0000256" key="1">
    <source>
        <dbReference type="ARBA" id="ARBA00022555"/>
    </source>
</evidence>
<evidence type="ECO:0000313" key="7">
    <source>
        <dbReference type="EMBL" id="ACQ71776.1"/>
    </source>
</evidence>
<comment type="similarity">
    <text evidence="5">Belongs to the NEMF family.</text>
</comment>
<gene>
    <name evidence="5" type="primary">rqcH</name>
    <name evidence="7" type="ordered locus">EAT1b_2862</name>
</gene>
<dbReference type="eggNOG" id="COG1293">
    <property type="taxonomic scope" value="Bacteria"/>
</dbReference>
<evidence type="ECO:0000256" key="4">
    <source>
        <dbReference type="ARBA" id="ARBA00022917"/>
    </source>
</evidence>
<dbReference type="AlphaFoldDB" id="C4L5X0"/>
<sequence length="566" mass="64737">MRSLAYDGLMTYRVVQELQSLVGGRINKVHQPYSLDLMLQIRSNRQNAQLLISANAMYARLQLTDTPIKNPQEPPMFCMMLRKHVEGGFITAVEQIGRDRVIVISVRSRNELGDEESKKVYIELMGRHSNVVLTTEEGKILDAIKHLPPSQNTYRTIMPGSDYLLPPEQHKFDPLTEMTEGLKRIDWNAGKLDKQIVATFAGVSPQIAQEVVHLAKTPNRDSLQQAFENVLRQLDGPYVFQQLANGKERFAPIALTAGDIESEETYESSKEVLDRFYYEKANRDRVRQQAHDVERLLKSELEKNQLKRRRLLDDLKATERADELQKYGELLTTYLFQLEKGMRVAEVVDYYDENGAILSIPLDPLKTPNENAQQYYKKYNKLKVAKVEVKKQIELNDAEIEYLETLIAQLDVASPSDLLEIREELAEEGYIRQKRQKKKANPKISLEAYTSSTGTEFFVGKNNTQNDHLTFKFARRDEIWLHVKDIPGSHVIIRSTEPDETTLLEAASVAAYFSKARASSGVPVDYTRARFVKKPSGAKPGFVIYTDQQTVYVTPDEQLMKSLKQS</sequence>
<dbReference type="STRING" id="360911.EAT1b_2862"/>
<dbReference type="GO" id="GO:0000049">
    <property type="term" value="F:tRNA binding"/>
    <property type="evidence" value="ECO:0007669"/>
    <property type="project" value="UniProtKB-UniRule"/>
</dbReference>
<comment type="function">
    <text evidence="5">Key component of the ribosome quality control system (RQC), a ribosome-associated complex that mediates the extraction of incompletely synthesized nascent chains from stalled ribosomes and their subsequent degradation. RqcH recruits Ala-charged tRNA, and with RqcP directs the elongation of stalled nascent chains on 50S ribosomal subunits, leading to non-templated C-terminal alanine extensions (Ala tail). The Ala tail promotes nascent chain degradation. May add between 1 and at least 8 Ala residues. Binds to stalled 50S ribosomal subunits.</text>
</comment>
<feature type="domain" description="NFACT RNA-binding" evidence="6">
    <location>
        <begin position="449"/>
        <end position="537"/>
    </location>
</feature>
<dbReference type="PANTHER" id="PTHR15239">
    <property type="entry name" value="NUCLEAR EXPORT MEDIATOR FACTOR NEMF"/>
    <property type="match status" value="1"/>
</dbReference>
<dbReference type="GO" id="GO:1990112">
    <property type="term" value="C:RQC complex"/>
    <property type="evidence" value="ECO:0007669"/>
    <property type="project" value="TreeGrafter"/>
</dbReference>
<dbReference type="FunFam" id="2.30.310.10:FF:000004">
    <property type="entry name" value="Fibronectin-binding protein A"/>
    <property type="match status" value="1"/>
</dbReference>
<dbReference type="Pfam" id="PF05833">
    <property type="entry name" value="NFACT_N"/>
    <property type="match status" value="1"/>
</dbReference>
<protein>
    <recommendedName>
        <fullName evidence="5">Rqc2 homolog RqcH</fullName>
        <shortName evidence="5">RqcH</shortName>
    </recommendedName>
</protein>
<dbReference type="GO" id="GO:0019843">
    <property type="term" value="F:rRNA binding"/>
    <property type="evidence" value="ECO:0007669"/>
    <property type="project" value="UniProtKB-UniRule"/>
</dbReference>
<dbReference type="HAMAP" id="MF_00844_B">
    <property type="entry name" value="RqcH_B"/>
    <property type="match status" value="1"/>
</dbReference>
<keyword evidence="1 5" id="KW-0820">tRNA-binding</keyword>
<comment type="subunit">
    <text evidence="5">Associates with stalled 50S ribosomal subunits. Binds to RqcP.</text>
</comment>
<reference evidence="7 8" key="1">
    <citation type="journal article" date="2011" name="J. Bacteriol.">
        <title>Complete genome sequence of the Thermophilic Bacterium Exiguobacterium sp. AT1b.</title>
        <authorList>
            <person name="Vishnivetskaya T.A."/>
            <person name="Lucas S."/>
            <person name="Copeland A."/>
            <person name="Lapidus A."/>
            <person name="Glavina Del Rio T."/>
            <person name="Dalin E."/>
            <person name="Tice H."/>
            <person name="Bruce D.C."/>
            <person name="Goodwin L.A."/>
            <person name="Pitluck S."/>
            <person name="Saunders E."/>
            <person name="Brettin T."/>
            <person name="Detter C."/>
            <person name="Han C."/>
            <person name="Larimer F."/>
            <person name="Land M.L."/>
            <person name="Hauser L.J."/>
            <person name="Kyrpides N.C."/>
            <person name="Ovchinnikova G."/>
            <person name="Kathariou S."/>
            <person name="Ramaley R.F."/>
            <person name="Rodrigues D.F."/>
            <person name="Hendrix C."/>
            <person name="Richardson P."/>
            <person name="Tiedje J.M."/>
        </authorList>
    </citation>
    <scope>NUCLEOTIDE SEQUENCE [LARGE SCALE GENOMIC DNA]</scope>
    <source>
        <strain evidence="8">ATCC BAA-1283 / AT1b</strain>
    </source>
</reference>
<keyword evidence="4 5" id="KW-0648">Protein biosynthesis</keyword>
<dbReference type="InterPro" id="IPR008532">
    <property type="entry name" value="NFACT_RNA-bd"/>
</dbReference>
<dbReference type="KEGG" id="eat:EAT1b_2862"/>
<dbReference type="Gene3D" id="2.30.310.10">
    <property type="entry name" value="ibrinogen binding protein from staphylococcus aureus domain"/>
    <property type="match status" value="1"/>
</dbReference>
<dbReference type="InterPro" id="IPR051608">
    <property type="entry name" value="RQC_Subunit_NEMF"/>
</dbReference>
<dbReference type="Gene3D" id="3.40.970.40">
    <property type="entry name" value="fibrinogen binding protein from staphylococcus aureus domain like"/>
    <property type="match status" value="1"/>
</dbReference>